<dbReference type="EMBL" id="JAGGMS010000001">
    <property type="protein sequence ID" value="MBP2179433.1"/>
    <property type="molecule type" value="Genomic_DNA"/>
</dbReference>
<dbReference type="RefSeq" id="WP_209663143.1">
    <property type="nucleotide sequence ID" value="NZ_JAGGMS010000001.1"/>
</dbReference>
<name>A0ABS4PJ36_9PSEU</name>
<protein>
    <recommendedName>
        <fullName evidence="3">5-methylcytosine-specific restriction enzyme subunit McrC</fullName>
    </recommendedName>
</protein>
<evidence type="ECO:0000313" key="2">
    <source>
        <dbReference type="Proteomes" id="UP000741013"/>
    </source>
</evidence>
<evidence type="ECO:0008006" key="3">
    <source>
        <dbReference type="Google" id="ProtNLM"/>
    </source>
</evidence>
<accession>A0ABS4PJ36</accession>
<evidence type="ECO:0000313" key="1">
    <source>
        <dbReference type="EMBL" id="MBP2179433.1"/>
    </source>
</evidence>
<dbReference type="Proteomes" id="UP000741013">
    <property type="component" value="Unassembled WGS sequence"/>
</dbReference>
<organism evidence="1 2">
    <name type="scientific">Amycolatopsis magusensis</name>
    <dbReference type="NCBI Taxonomy" id="882444"/>
    <lineage>
        <taxon>Bacteria</taxon>
        <taxon>Bacillati</taxon>
        <taxon>Actinomycetota</taxon>
        <taxon>Actinomycetes</taxon>
        <taxon>Pseudonocardiales</taxon>
        <taxon>Pseudonocardiaceae</taxon>
        <taxon>Amycolatopsis</taxon>
    </lineage>
</organism>
<keyword evidence="2" id="KW-1185">Reference proteome</keyword>
<comment type="caution">
    <text evidence="1">The sequence shown here is derived from an EMBL/GenBank/DDBJ whole genome shotgun (WGS) entry which is preliminary data.</text>
</comment>
<gene>
    <name evidence="1" type="ORF">JOM49_000959</name>
</gene>
<reference evidence="1 2" key="1">
    <citation type="submission" date="2021-03" db="EMBL/GenBank/DDBJ databases">
        <title>Sequencing the genomes of 1000 actinobacteria strains.</title>
        <authorList>
            <person name="Klenk H.-P."/>
        </authorList>
    </citation>
    <scope>NUCLEOTIDE SEQUENCE [LARGE SCALE GENOMIC DNA]</scope>
    <source>
        <strain evidence="1 2">DSM 45510</strain>
    </source>
</reference>
<sequence length="407" mass="45006">MTDGESRKEESQRLSLPWEGVQELFRYWSGKGDLFAGLAAIVDDKGRPWEEIDVRRRAHRVLFQKCLPMIVKLPTRSDKWLAELPVSSAPRRYRGSAPSSGTDWVATRRHGWPPRTFEGRTRTRRSDPIAASVFNWVAHRLPIVQRDALQVDKELAKGVLPQLAALQKARAELGVGSTGLVTPDRVTLSALGRSGVVWREMSRLAGLLRLEDSKDLLKLSKEQIAPDDELRHRLFHLGALGLMLGTTRRLGWRVLSLRPLSGAHRRGPAFELVDPGGGTWELWFEAGALWRLAGVREPYLAATAGVAGRANVKEADLLLIERKRRFAVVVECKLSSDSSYIRAGYSQVVSYLSEIRAHFADTGCAFVLGPQELIPSATTGVTHSGSVTFCSSASFPSDLEAVLRGVV</sequence>
<proteinExistence type="predicted"/>